<accession>A0A8J5JMK0</accession>
<keyword evidence="1" id="KW-0472">Membrane</keyword>
<organism evidence="3 4">
    <name type="scientific">Homarus americanus</name>
    <name type="common">American lobster</name>
    <dbReference type="NCBI Taxonomy" id="6706"/>
    <lineage>
        <taxon>Eukaryota</taxon>
        <taxon>Metazoa</taxon>
        <taxon>Ecdysozoa</taxon>
        <taxon>Arthropoda</taxon>
        <taxon>Crustacea</taxon>
        <taxon>Multicrustacea</taxon>
        <taxon>Malacostraca</taxon>
        <taxon>Eumalacostraca</taxon>
        <taxon>Eucarida</taxon>
        <taxon>Decapoda</taxon>
        <taxon>Pleocyemata</taxon>
        <taxon>Astacidea</taxon>
        <taxon>Nephropoidea</taxon>
        <taxon>Nephropidae</taxon>
        <taxon>Homarus</taxon>
    </lineage>
</organism>
<protein>
    <recommendedName>
        <fullName evidence="5">Ig-like domain-containing protein</fullName>
    </recommendedName>
</protein>
<keyword evidence="4" id="KW-1185">Reference proteome</keyword>
<dbReference type="EMBL" id="JAHLQT010033887">
    <property type="protein sequence ID" value="KAG7159078.1"/>
    <property type="molecule type" value="Genomic_DNA"/>
</dbReference>
<sequence length="289" mass="31890">MCTTVSNWSWRVILILVLLVLPFTDVALGLHITKVVVPTPVAVGDGGWLECEFVDQGQSIYSLKWYLGLDEFYRWTPAENPPIKTFHVKGDPLTVDRSSSHKGRVWIKDVTLGAAGVFRCEVSAEGPDFHTESEIGTMTVVDLPDEEPRITGTQDSYQMHEDVILNCSSPRAQPPASLSFYVNDEPADPLWLTPYHPKEDPETGLETAVLGLRFPLRPRLLRRGAAIVKCTAAILNIYWDSTEVFIPTDAPFHASIMEGQTAIGRGYPAAGSSLLTVLVLAILLLLLPH</sequence>
<keyword evidence="1" id="KW-1133">Transmembrane helix</keyword>
<feature type="chain" id="PRO_5035180247" description="Ig-like domain-containing protein" evidence="2">
    <location>
        <begin position="30"/>
        <end position="289"/>
    </location>
</feature>
<dbReference type="Proteomes" id="UP000747542">
    <property type="component" value="Unassembled WGS sequence"/>
</dbReference>
<name>A0A8J5JMK0_HOMAM</name>
<dbReference type="AlphaFoldDB" id="A0A8J5JMK0"/>
<keyword evidence="1" id="KW-0812">Transmembrane</keyword>
<dbReference type="SUPFAM" id="SSF48726">
    <property type="entry name" value="Immunoglobulin"/>
    <property type="match status" value="1"/>
</dbReference>
<proteinExistence type="predicted"/>
<keyword evidence="2" id="KW-0732">Signal</keyword>
<evidence type="ECO:0000256" key="2">
    <source>
        <dbReference type="SAM" id="SignalP"/>
    </source>
</evidence>
<evidence type="ECO:0000313" key="4">
    <source>
        <dbReference type="Proteomes" id="UP000747542"/>
    </source>
</evidence>
<feature type="transmembrane region" description="Helical" evidence="1">
    <location>
        <begin position="267"/>
        <end position="287"/>
    </location>
</feature>
<evidence type="ECO:0000256" key="1">
    <source>
        <dbReference type="SAM" id="Phobius"/>
    </source>
</evidence>
<dbReference type="PANTHER" id="PTHR21261:SF15">
    <property type="entry name" value="BEATEN PATH IIIA, ISOFORM D-RELATED"/>
    <property type="match status" value="1"/>
</dbReference>
<gene>
    <name evidence="3" type="ORF">Hamer_G020762</name>
</gene>
<reference evidence="3" key="1">
    <citation type="journal article" date="2021" name="Sci. Adv.">
        <title>The American lobster genome reveals insights on longevity, neural, and immune adaptations.</title>
        <authorList>
            <person name="Polinski J.M."/>
            <person name="Zimin A.V."/>
            <person name="Clark K.F."/>
            <person name="Kohn A.B."/>
            <person name="Sadowski N."/>
            <person name="Timp W."/>
            <person name="Ptitsyn A."/>
            <person name="Khanna P."/>
            <person name="Romanova D.Y."/>
            <person name="Williams P."/>
            <person name="Greenwood S.J."/>
            <person name="Moroz L.L."/>
            <person name="Walt D.R."/>
            <person name="Bodnar A.G."/>
        </authorList>
    </citation>
    <scope>NUCLEOTIDE SEQUENCE</scope>
    <source>
        <strain evidence="3">GMGI-L3</strain>
    </source>
</reference>
<feature type="signal peptide" evidence="2">
    <location>
        <begin position="1"/>
        <end position="29"/>
    </location>
</feature>
<dbReference type="PANTHER" id="PTHR21261">
    <property type="entry name" value="BEAT PROTEIN"/>
    <property type="match status" value="1"/>
</dbReference>
<evidence type="ECO:0008006" key="5">
    <source>
        <dbReference type="Google" id="ProtNLM"/>
    </source>
</evidence>
<evidence type="ECO:0000313" key="3">
    <source>
        <dbReference type="EMBL" id="KAG7159078.1"/>
    </source>
</evidence>
<comment type="caution">
    <text evidence="3">The sequence shown here is derived from an EMBL/GenBank/DDBJ whole genome shotgun (WGS) entry which is preliminary data.</text>
</comment>
<dbReference type="InterPro" id="IPR036179">
    <property type="entry name" value="Ig-like_dom_sf"/>
</dbReference>